<dbReference type="Pfam" id="PF03450">
    <property type="entry name" value="CO_deh_flav_C"/>
    <property type="match status" value="1"/>
</dbReference>
<dbReference type="Gene3D" id="3.30.43.10">
    <property type="entry name" value="Uridine Diphospho-n-acetylenolpyruvylglucosamine Reductase, domain 2"/>
    <property type="match status" value="1"/>
</dbReference>
<comment type="caution">
    <text evidence="3">The sequence shown here is derived from an EMBL/GenBank/DDBJ whole genome shotgun (WGS) entry which is preliminary data.</text>
</comment>
<dbReference type="InterPro" id="IPR051312">
    <property type="entry name" value="Diverse_Substr_Oxidored"/>
</dbReference>
<dbReference type="InterPro" id="IPR016167">
    <property type="entry name" value="FAD-bd_PCMH_sub1"/>
</dbReference>
<dbReference type="SUPFAM" id="SSF55447">
    <property type="entry name" value="CO dehydrogenase flavoprotein C-terminal domain-like"/>
    <property type="match status" value="1"/>
</dbReference>
<organism evidence="3 4">
    <name type="scientific">Ideonella azotifigens</name>
    <dbReference type="NCBI Taxonomy" id="513160"/>
    <lineage>
        <taxon>Bacteria</taxon>
        <taxon>Pseudomonadati</taxon>
        <taxon>Pseudomonadota</taxon>
        <taxon>Betaproteobacteria</taxon>
        <taxon>Burkholderiales</taxon>
        <taxon>Sphaerotilaceae</taxon>
        <taxon>Ideonella</taxon>
    </lineage>
</organism>
<dbReference type="Proteomes" id="UP001500279">
    <property type="component" value="Unassembled WGS sequence"/>
</dbReference>
<evidence type="ECO:0000313" key="3">
    <source>
        <dbReference type="EMBL" id="GAA0749291.1"/>
    </source>
</evidence>
<dbReference type="PROSITE" id="PS51387">
    <property type="entry name" value="FAD_PCMH"/>
    <property type="match status" value="1"/>
</dbReference>
<evidence type="ECO:0000313" key="4">
    <source>
        <dbReference type="Proteomes" id="UP001500279"/>
    </source>
</evidence>
<dbReference type="PANTHER" id="PTHR42659">
    <property type="entry name" value="XANTHINE DEHYDROGENASE SUBUNIT C-RELATED"/>
    <property type="match status" value="1"/>
</dbReference>
<dbReference type="InterPro" id="IPR036318">
    <property type="entry name" value="FAD-bd_PCMH-like_sf"/>
</dbReference>
<keyword evidence="4" id="KW-1185">Reference proteome</keyword>
<dbReference type="SUPFAM" id="SSF56176">
    <property type="entry name" value="FAD-binding/transporter-associated domain-like"/>
    <property type="match status" value="1"/>
</dbReference>
<proteinExistence type="predicted"/>
<keyword evidence="1" id="KW-0274">FAD</keyword>
<dbReference type="InterPro" id="IPR016169">
    <property type="entry name" value="FAD-bd_PCMH_sub2"/>
</dbReference>
<dbReference type="Pfam" id="PF00941">
    <property type="entry name" value="FAD_binding_5"/>
    <property type="match status" value="1"/>
</dbReference>
<dbReference type="InterPro" id="IPR016166">
    <property type="entry name" value="FAD-bd_PCMH"/>
</dbReference>
<accession>A0ABN1JYD3</accession>
<feature type="domain" description="FAD-binding PCMH-type" evidence="2">
    <location>
        <begin position="1"/>
        <end position="222"/>
    </location>
</feature>
<protein>
    <submittedName>
        <fullName evidence="3">Xanthine dehydrogenase family protein subunit M</fullName>
    </submittedName>
</protein>
<dbReference type="InterPro" id="IPR005107">
    <property type="entry name" value="CO_DH_flav_C"/>
</dbReference>
<name>A0ABN1JYD3_9BURK</name>
<dbReference type="EMBL" id="BAAAEW010000008">
    <property type="protein sequence ID" value="GAA0749291.1"/>
    <property type="molecule type" value="Genomic_DNA"/>
</dbReference>
<sequence length="330" mass="35699">MRPFEYVRAADAASAAAAVASVPGAKFLAGGSNLVDLMKEDVERPTRVVDIRQLPLRQIQRTRAGLSLGALATNTETANHPVIRENYPLLTQAIVAGASGQLRNMATNGGNLLQRTRCNYFYDTATPCNKREPGTGCGAREGLNKIHAVLGWSEACVATYPGDMANALYALDANVRVHTTDGRERLIPIADFHRLPGDTPQRDNNLEHGELILAIELPVSAAEFARNSHYLKVRDRTSYAFAMVSVAAALQLDGGTIRQARVVLGSVAHKPWRSAEAEAELVGRRATEDTFRQAAAAALRDARPLAHNAYKVELGQRSVVRALMRAAKLA</sequence>
<keyword evidence="1" id="KW-0285">Flavoprotein</keyword>
<dbReference type="PANTHER" id="PTHR42659:SF1">
    <property type="entry name" value="OXIDOREDUCTASE"/>
    <property type="match status" value="1"/>
</dbReference>
<dbReference type="Gene3D" id="3.30.465.10">
    <property type="match status" value="2"/>
</dbReference>
<evidence type="ECO:0000259" key="2">
    <source>
        <dbReference type="PROSITE" id="PS51387"/>
    </source>
</evidence>
<gene>
    <name evidence="3" type="ORF">GCM10009107_19860</name>
</gene>
<dbReference type="InterPro" id="IPR036683">
    <property type="entry name" value="CO_DH_flav_C_dom_sf"/>
</dbReference>
<dbReference type="InterPro" id="IPR002346">
    <property type="entry name" value="Mopterin_DH_FAD-bd"/>
</dbReference>
<evidence type="ECO:0000256" key="1">
    <source>
        <dbReference type="ARBA" id="ARBA00022827"/>
    </source>
</evidence>
<dbReference type="SMART" id="SM01092">
    <property type="entry name" value="CO_deh_flav_C"/>
    <property type="match status" value="1"/>
</dbReference>
<reference evidence="3 4" key="1">
    <citation type="journal article" date="2019" name="Int. J. Syst. Evol. Microbiol.">
        <title>The Global Catalogue of Microorganisms (GCM) 10K type strain sequencing project: providing services to taxonomists for standard genome sequencing and annotation.</title>
        <authorList>
            <consortium name="The Broad Institute Genomics Platform"/>
            <consortium name="The Broad Institute Genome Sequencing Center for Infectious Disease"/>
            <person name="Wu L."/>
            <person name="Ma J."/>
        </authorList>
    </citation>
    <scope>NUCLEOTIDE SEQUENCE [LARGE SCALE GENOMIC DNA]</scope>
    <source>
        <strain evidence="3 4">JCM 15503</strain>
    </source>
</reference>
<dbReference type="RefSeq" id="WP_141284421.1">
    <property type="nucleotide sequence ID" value="NZ_BAAAEW010000008.1"/>
</dbReference>
<dbReference type="Gene3D" id="3.30.390.50">
    <property type="entry name" value="CO dehydrogenase flavoprotein, C-terminal domain"/>
    <property type="match status" value="1"/>
</dbReference>